<reference evidence="1" key="1">
    <citation type="journal article" date="2014" name="Int. J. Syst. Evol. Microbiol.">
        <title>Complete genome sequence of Corynebacterium casei LMG S-19264T (=DSM 44701T), isolated from a smear-ripened cheese.</title>
        <authorList>
            <consortium name="US DOE Joint Genome Institute (JGI-PGF)"/>
            <person name="Walter F."/>
            <person name="Albersmeier A."/>
            <person name="Kalinowski J."/>
            <person name="Ruckert C."/>
        </authorList>
    </citation>
    <scope>NUCLEOTIDE SEQUENCE</scope>
    <source>
        <strain evidence="1">VKM Ac-1321</strain>
    </source>
</reference>
<evidence type="ECO:0000313" key="2">
    <source>
        <dbReference type="Proteomes" id="UP001143480"/>
    </source>
</evidence>
<name>A0A9W6KAI1_9ACTN</name>
<sequence>MILGLGCAQLGNLYRERSDAAAAALFAAPPPPELWTARQERGLLWR</sequence>
<keyword evidence="2" id="KW-1185">Reference proteome</keyword>
<reference evidence="1" key="2">
    <citation type="submission" date="2023-01" db="EMBL/GenBank/DDBJ databases">
        <authorList>
            <person name="Sun Q."/>
            <person name="Evtushenko L."/>
        </authorList>
    </citation>
    <scope>NUCLEOTIDE SEQUENCE</scope>
    <source>
        <strain evidence="1">VKM Ac-1321</strain>
    </source>
</reference>
<dbReference type="EMBL" id="BSFP01000001">
    <property type="protein sequence ID" value="GLK98530.1"/>
    <property type="molecule type" value="Genomic_DNA"/>
</dbReference>
<proteinExistence type="predicted"/>
<gene>
    <name evidence="1" type="ORF">GCM10017581_002710</name>
</gene>
<dbReference type="AlphaFoldDB" id="A0A9W6KAI1"/>
<organism evidence="1 2">
    <name type="scientific">Dactylosporangium matsuzakiense</name>
    <dbReference type="NCBI Taxonomy" id="53360"/>
    <lineage>
        <taxon>Bacteria</taxon>
        <taxon>Bacillati</taxon>
        <taxon>Actinomycetota</taxon>
        <taxon>Actinomycetes</taxon>
        <taxon>Micromonosporales</taxon>
        <taxon>Micromonosporaceae</taxon>
        <taxon>Dactylosporangium</taxon>
    </lineage>
</organism>
<evidence type="ECO:0000313" key="1">
    <source>
        <dbReference type="EMBL" id="GLK98530.1"/>
    </source>
</evidence>
<dbReference type="RefSeq" id="WP_261963803.1">
    <property type="nucleotide sequence ID" value="NZ_BAAAXA010000003.1"/>
</dbReference>
<comment type="caution">
    <text evidence="1">The sequence shown here is derived from an EMBL/GenBank/DDBJ whole genome shotgun (WGS) entry which is preliminary data.</text>
</comment>
<protein>
    <submittedName>
        <fullName evidence="1">Uncharacterized protein</fullName>
    </submittedName>
</protein>
<dbReference type="Proteomes" id="UP001143480">
    <property type="component" value="Unassembled WGS sequence"/>
</dbReference>
<accession>A0A9W6KAI1</accession>